<accession>A0AAN8JAL8</accession>
<evidence type="ECO:0000256" key="1">
    <source>
        <dbReference type="SAM" id="MobiDB-lite"/>
    </source>
</evidence>
<dbReference type="GO" id="GO:0090110">
    <property type="term" value="P:COPII-coated vesicle cargo loading"/>
    <property type="evidence" value="ECO:0007669"/>
    <property type="project" value="TreeGrafter"/>
</dbReference>
<proteinExistence type="predicted"/>
<dbReference type="GO" id="GO:0030127">
    <property type="term" value="C:COPII vesicle coat"/>
    <property type="evidence" value="ECO:0007669"/>
    <property type="project" value="InterPro"/>
</dbReference>
<dbReference type="GO" id="GO:0008270">
    <property type="term" value="F:zinc ion binding"/>
    <property type="evidence" value="ECO:0007669"/>
    <property type="project" value="InterPro"/>
</dbReference>
<dbReference type="Pfam" id="PF04811">
    <property type="entry name" value="Sec23_trunk"/>
    <property type="match status" value="1"/>
</dbReference>
<dbReference type="GO" id="GO:0070971">
    <property type="term" value="C:endoplasmic reticulum exit site"/>
    <property type="evidence" value="ECO:0007669"/>
    <property type="project" value="TreeGrafter"/>
</dbReference>
<feature type="compositionally biased region" description="Polar residues" evidence="1">
    <location>
        <begin position="101"/>
        <end position="111"/>
    </location>
</feature>
<dbReference type="Proteomes" id="UP001347796">
    <property type="component" value="Unassembled WGS sequence"/>
</dbReference>
<dbReference type="EMBL" id="JAZGQO010000014">
    <property type="protein sequence ID" value="KAK6171243.1"/>
    <property type="molecule type" value="Genomic_DNA"/>
</dbReference>
<dbReference type="PANTHER" id="PTHR13803:SF36">
    <property type="entry name" value="TYPE A VON WILLEBRAND FACTOR DOMAIN-CONTAINING PROTEIN"/>
    <property type="match status" value="1"/>
</dbReference>
<dbReference type="GO" id="GO:0006886">
    <property type="term" value="P:intracellular protein transport"/>
    <property type="evidence" value="ECO:0007669"/>
    <property type="project" value="InterPro"/>
</dbReference>
<evidence type="ECO:0000313" key="4">
    <source>
        <dbReference type="Proteomes" id="UP001347796"/>
    </source>
</evidence>
<protein>
    <recommendedName>
        <fullName evidence="2">VWFA domain-containing protein</fullName>
    </recommendedName>
</protein>
<dbReference type="InterPro" id="IPR050550">
    <property type="entry name" value="SEC23_SEC24_subfamily"/>
</dbReference>
<dbReference type="SMART" id="SM00327">
    <property type="entry name" value="VWA"/>
    <property type="match status" value="1"/>
</dbReference>
<dbReference type="Gene3D" id="3.40.50.410">
    <property type="entry name" value="von Willebrand factor, type A domain"/>
    <property type="match status" value="1"/>
</dbReference>
<feature type="compositionally biased region" description="Low complexity" evidence="1">
    <location>
        <begin position="519"/>
        <end position="528"/>
    </location>
</feature>
<gene>
    <name evidence="3" type="ORF">SNE40_019473</name>
</gene>
<dbReference type="PROSITE" id="PS50234">
    <property type="entry name" value="VWFA"/>
    <property type="match status" value="1"/>
</dbReference>
<dbReference type="SUPFAM" id="SSF53300">
    <property type="entry name" value="vWA-like"/>
    <property type="match status" value="1"/>
</dbReference>
<feature type="region of interest" description="Disordered" evidence="1">
    <location>
        <begin position="1"/>
        <end position="121"/>
    </location>
</feature>
<dbReference type="PANTHER" id="PTHR13803">
    <property type="entry name" value="SEC24-RELATED PROTEIN"/>
    <property type="match status" value="1"/>
</dbReference>
<keyword evidence="4" id="KW-1185">Reference proteome</keyword>
<feature type="region of interest" description="Disordered" evidence="1">
    <location>
        <begin position="686"/>
        <end position="744"/>
    </location>
</feature>
<comment type="caution">
    <text evidence="3">The sequence shown here is derived from an EMBL/GenBank/DDBJ whole genome shotgun (WGS) entry which is preliminary data.</text>
</comment>
<feature type="region of interest" description="Disordered" evidence="1">
    <location>
        <begin position="517"/>
        <end position="569"/>
    </location>
</feature>
<dbReference type="GO" id="GO:0000149">
    <property type="term" value="F:SNARE binding"/>
    <property type="evidence" value="ECO:0007669"/>
    <property type="project" value="TreeGrafter"/>
</dbReference>
<feature type="compositionally biased region" description="Polar residues" evidence="1">
    <location>
        <begin position="555"/>
        <end position="569"/>
    </location>
</feature>
<dbReference type="InterPro" id="IPR002035">
    <property type="entry name" value="VWF_A"/>
</dbReference>
<dbReference type="InterPro" id="IPR036174">
    <property type="entry name" value="Znf_Sec23_Sec24_sf"/>
</dbReference>
<name>A0AAN8JAL8_PATCE</name>
<evidence type="ECO:0000313" key="3">
    <source>
        <dbReference type="EMBL" id="KAK6171243.1"/>
    </source>
</evidence>
<sequence length="766" mass="83836">MYFASKYVYDNTVEEYEEVSDEEYNEGLDVSDESDDDEWGAPAAPPPPALAAGSAGAPISELQKRSRPAPPKAKSQKKRHHWQLEGPKMKKEAHPGLPADQTDSSQPPKQSSEGKRRFKKADTNVVSVTLNTLKDPSNMHAGDAVKCGGTGCKAIMSYLSKLTAGMSGKVWVCEFCGCNNEVDVEDGEIPAVEDVTFLLEAGLSTEAAGPSGQDESIVVFCIDVSGSMCVTTEVPGHVNFRRSATLDALGRFNRAGDDQYLPHQNRNVTNVSRLQAMQAAVDKQLEDLIKDHPNRRVAIIAFNNELLVMGDGSTTDQTIAGSKLDKLEELEKLGAELTLPKPIKNTKQILSNKVFDLEEGGATALGPSLVVALGLASRYSGSKIILCTDGLANVGLGRLDESFTDDPALFYEEMGEKAVEKGVSISVITIKGAESKLVQLGKLADLTSGQVNHVDPLRLTEEFSNILADRIIATNVTATFILHKNLVFFDEDTEENIIVKNIGNAKMDTEITFKYGKKAPSSASSVPSRSDEEQAGSSTSMTKEAFPASGVQEDGQPNSQKLLTNPSACLTSDTAPTELPFQLQLEYTDTNGTKALRVLTQKRPVTQSRNLAEQHLNLEVLGPYTAKTCADLALKGQFTQSRGVALMNQRLAWRNTRDSEKSGERKIYNKMFGKISSVDHHVNYRQQAERSRFGRSYSDDEEEKEDRSHKGKKQESCPAPTMFRKESCPVPAKGKAKARKRTEEYSDDMANDIYNMKHMSRGDLMK</sequence>
<reference evidence="3 4" key="1">
    <citation type="submission" date="2024-01" db="EMBL/GenBank/DDBJ databases">
        <title>The genome of the rayed Mediterranean limpet Patella caerulea (Linnaeus, 1758).</title>
        <authorList>
            <person name="Anh-Thu Weber A."/>
            <person name="Halstead-Nussloch G."/>
        </authorList>
    </citation>
    <scope>NUCLEOTIDE SEQUENCE [LARGE SCALE GENOMIC DNA]</scope>
    <source>
        <strain evidence="3">AATW-2023a</strain>
        <tissue evidence="3">Whole specimen</tissue>
    </source>
</reference>
<organism evidence="3 4">
    <name type="scientific">Patella caerulea</name>
    <name type="common">Rayed Mediterranean limpet</name>
    <dbReference type="NCBI Taxonomy" id="87958"/>
    <lineage>
        <taxon>Eukaryota</taxon>
        <taxon>Metazoa</taxon>
        <taxon>Spiralia</taxon>
        <taxon>Lophotrochozoa</taxon>
        <taxon>Mollusca</taxon>
        <taxon>Gastropoda</taxon>
        <taxon>Patellogastropoda</taxon>
        <taxon>Patelloidea</taxon>
        <taxon>Patellidae</taxon>
        <taxon>Patella</taxon>
    </lineage>
</organism>
<dbReference type="Gene3D" id="2.30.30.380">
    <property type="entry name" value="Zn-finger domain of Sec23/24"/>
    <property type="match status" value="1"/>
</dbReference>
<dbReference type="AlphaFoldDB" id="A0AAN8JAL8"/>
<dbReference type="InterPro" id="IPR006896">
    <property type="entry name" value="Sec23/24_trunk_dom"/>
</dbReference>
<dbReference type="SUPFAM" id="SSF82919">
    <property type="entry name" value="Zn-finger domain of Sec23/24"/>
    <property type="match status" value="1"/>
</dbReference>
<evidence type="ECO:0000259" key="2">
    <source>
        <dbReference type="PROSITE" id="PS50234"/>
    </source>
</evidence>
<feature type="domain" description="VWFA" evidence="2">
    <location>
        <begin position="217"/>
        <end position="476"/>
    </location>
</feature>
<feature type="compositionally biased region" description="Acidic residues" evidence="1">
    <location>
        <begin position="12"/>
        <end position="39"/>
    </location>
</feature>
<dbReference type="InterPro" id="IPR036465">
    <property type="entry name" value="vWFA_dom_sf"/>
</dbReference>